<comment type="subcellular location">
    <subcellularLocation>
        <location evidence="1">Cytoplasm</location>
        <location evidence="1">Cytoskeleton</location>
    </subcellularLocation>
</comment>
<name>A0A078AUN1_STYLE</name>
<evidence type="ECO:0000256" key="7">
    <source>
        <dbReference type="ARBA" id="ARBA00023212"/>
    </source>
</evidence>
<evidence type="ECO:0000256" key="10">
    <source>
        <dbReference type="SAM" id="MobiDB-lite"/>
    </source>
</evidence>
<reference evidence="13 14" key="1">
    <citation type="submission" date="2014-06" db="EMBL/GenBank/DDBJ databases">
        <authorList>
            <person name="Swart Estienne"/>
        </authorList>
    </citation>
    <scope>NUCLEOTIDE SEQUENCE [LARGE SCALE GENOMIC DNA]</scope>
    <source>
        <strain evidence="13 14">130c</strain>
    </source>
</reference>
<evidence type="ECO:0000256" key="3">
    <source>
        <dbReference type="ARBA" id="ARBA00022490"/>
    </source>
</evidence>
<evidence type="ECO:0000256" key="5">
    <source>
        <dbReference type="ARBA" id="ARBA00022701"/>
    </source>
</evidence>
<dbReference type="OMA" id="WIKRFWD"/>
<dbReference type="SUPFAM" id="SSF140612">
    <property type="entry name" value="EB1 dimerisation domain-like"/>
    <property type="match status" value="1"/>
</dbReference>
<dbReference type="FunFam" id="1.10.418.10:FF:000028">
    <property type="entry name" value="RP/EB family microtubule-associated protein"/>
    <property type="match status" value="1"/>
</dbReference>
<dbReference type="PANTHER" id="PTHR10623">
    <property type="entry name" value="MICROTUBULE-ASSOCIATED PROTEIN RP/EB FAMILY MEMBER"/>
    <property type="match status" value="1"/>
</dbReference>
<sequence>MSGDNIGMMEGAFFVGRGELLSWVNDTFQLNLTKVEQCATGAVHCQIIDAIFPNSVQMSKVKWGAKHDYEFVENFKLLQQAFAKNEIKRYIDVDKLIKAKYQDNLELLQWMKRYFDINYNGEPYDAVGRRKGQDLFYILGGGKVGQAQGSNTVKSSGAKALGTSKPAGSAVKQSVTSSVGAGLKSKVNAAGAASTSDVKALQSEISEMKLNMDTLEKERDFYFGKLRDIEMLLQANPSHANPLTENILKILYASEEEKVEIGDDGQLHISGKAAQGGDDDLLDDENTN</sequence>
<dbReference type="InterPro" id="IPR027328">
    <property type="entry name" value="MAPRE"/>
</dbReference>
<evidence type="ECO:0000259" key="12">
    <source>
        <dbReference type="PROSITE" id="PS51230"/>
    </source>
</evidence>
<keyword evidence="7" id="KW-0206">Cytoskeleton</keyword>
<dbReference type="OrthoDB" id="2119228at2759"/>
<evidence type="ECO:0000256" key="8">
    <source>
        <dbReference type="ARBA" id="ARBA00023306"/>
    </source>
</evidence>
<comment type="similarity">
    <text evidence="2">Belongs to the MAPRE family.</text>
</comment>
<keyword evidence="4" id="KW-0132">Cell division</keyword>
<dbReference type="SUPFAM" id="SSF47576">
    <property type="entry name" value="Calponin-homology domain, CH-domain"/>
    <property type="match status" value="1"/>
</dbReference>
<dbReference type="GO" id="GO:0008017">
    <property type="term" value="F:microtubule binding"/>
    <property type="evidence" value="ECO:0007669"/>
    <property type="project" value="InterPro"/>
</dbReference>
<dbReference type="Pfam" id="PF03271">
    <property type="entry name" value="EB1"/>
    <property type="match status" value="1"/>
</dbReference>
<keyword evidence="3" id="KW-0963">Cytoplasm</keyword>
<gene>
    <name evidence="13" type="primary">Contig13529.g14439</name>
    <name evidence="13" type="ORF">STYLEM_15201</name>
</gene>
<dbReference type="Proteomes" id="UP000039865">
    <property type="component" value="Unassembled WGS sequence"/>
</dbReference>
<dbReference type="GO" id="GO:0005874">
    <property type="term" value="C:microtubule"/>
    <property type="evidence" value="ECO:0007669"/>
    <property type="project" value="UniProtKB-KW"/>
</dbReference>
<evidence type="ECO:0000313" key="13">
    <source>
        <dbReference type="EMBL" id="CDW86110.1"/>
    </source>
</evidence>
<proteinExistence type="inferred from homology"/>
<dbReference type="EMBL" id="CCKQ01014354">
    <property type="protein sequence ID" value="CDW86110.1"/>
    <property type="molecule type" value="Genomic_DNA"/>
</dbReference>
<evidence type="ECO:0000256" key="2">
    <source>
        <dbReference type="ARBA" id="ARBA00010729"/>
    </source>
</evidence>
<feature type="region of interest" description="Disordered" evidence="10">
    <location>
        <begin position="265"/>
        <end position="288"/>
    </location>
</feature>
<evidence type="ECO:0000259" key="11">
    <source>
        <dbReference type="PROSITE" id="PS50021"/>
    </source>
</evidence>
<evidence type="ECO:0000256" key="6">
    <source>
        <dbReference type="ARBA" id="ARBA00022776"/>
    </source>
</evidence>
<dbReference type="Gene3D" id="1.10.418.10">
    <property type="entry name" value="Calponin-like domain"/>
    <property type="match status" value="1"/>
</dbReference>
<keyword evidence="5 9" id="KW-0493">Microtubule</keyword>
<dbReference type="InParanoid" id="A0A078AUN1"/>
<protein>
    <submittedName>
        <fullName evidence="13">Microtubule associated protein eb1</fullName>
    </submittedName>
</protein>
<keyword evidence="14" id="KW-1185">Reference proteome</keyword>
<dbReference type="InterPro" id="IPR036133">
    <property type="entry name" value="EB1_C_sf"/>
</dbReference>
<keyword evidence="8" id="KW-0131">Cell cycle</keyword>
<dbReference type="AlphaFoldDB" id="A0A078AUN1"/>
<evidence type="ECO:0000313" key="14">
    <source>
        <dbReference type="Proteomes" id="UP000039865"/>
    </source>
</evidence>
<evidence type="ECO:0000256" key="4">
    <source>
        <dbReference type="ARBA" id="ARBA00022618"/>
    </source>
</evidence>
<evidence type="ECO:0000256" key="9">
    <source>
        <dbReference type="PROSITE-ProRule" id="PRU00576"/>
    </source>
</evidence>
<feature type="compositionally biased region" description="Acidic residues" evidence="10">
    <location>
        <begin position="277"/>
        <end position="288"/>
    </location>
</feature>
<dbReference type="InterPro" id="IPR001715">
    <property type="entry name" value="CH_dom"/>
</dbReference>
<dbReference type="Gene3D" id="1.20.5.1430">
    <property type="match status" value="1"/>
</dbReference>
<keyword evidence="6" id="KW-0498">Mitosis</keyword>
<feature type="domain" description="EB1 C-terminal" evidence="12">
    <location>
        <begin position="190"/>
        <end position="260"/>
    </location>
</feature>
<accession>A0A078AUN1</accession>
<dbReference type="GO" id="GO:0051301">
    <property type="term" value="P:cell division"/>
    <property type="evidence" value="ECO:0007669"/>
    <property type="project" value="UniProtKB-KW"/>
</dbReference>
<evidence type="ECO:0000256" key="1">
    <source>
        <dbReference type="ARBA" id="ARBA00004245"/>
    </source>
</evidence>
<dbReference type="Pfam" id="PF00307">
    <property type="entry name" value="CH"/>
    <property type="match status" value="1"/>
</dbReference>
<dbReference type="PROSITE" id="PS50021">
    <property type="entry name" value="CH"/>
    <property type="match status" value="1"/>
</dbReference>
<dbReference type="PROSITE" id="PS51230">
    <property type="entry name" value="EB1_C"/>
    <property type="match status" value="1"/>
</dbReference>
<organism evidence="13 14">
    <name type="scientific">Stylonychia lemnae</name>
    <name type="common">Ciliate</name>
    <dbReference type="NCBI Taxonomy" id="5949"/>
    <lineage>
        <taxon>Eukaryota</taxon>
        <taxon>Sar</taxon>
        <taxon>Alveolata</taxon>
        <taxon>Ciliophora</taxon>
        <taxon>Intramacronucleata</taxon>
        <taxon>Spirotrichea</taxon>
        <taxon>Stichotrichia</taxon>
        <taxon>Sporadotrichida</taxon>
        <taxon>Oxytrichidae</taxon>
        <taxon>Stylonychinae</taxon>
        <taxon>Stylonychia</taxon>
    </lineage>
</organism>
<dbReference type="InterPro" id="IPR004953">
    <property type="entry name" value="EB1_C"/>
</dbReference>
<feature type="domain" description="Calponin-homology (CH)" evidence="11">
    <location>
        <begin position="14"/>
        <end position="116"/>
    </location>
</feature>
<dbReference type="InterPro" id="IPR036872">
    <property type="entry name" value="CH_dom_sf"/>
</dbReference>